<dbReference type="RefSeq" id="WP_274110563.1">
    <property type="nucleotide sequence ID" value="NZ_JAPCKI010000005.1"/>
</dbReference>
<feature type="domain" description="Ner winged helix-turn-helix DNA-binding" evidence="5">
    <location>
        <begin position="11"/>
        <end position="81"/>
    </location>
</feature>
<evidence type="ECO:0000259" key="5">
    <source>
        <dbReference type="Pfam" id="PF13693"/>
    </source>
</evidence>
<sequence>MNTQKCMQQTDWHPADVKAALEKKGVSLRQLAKEHGYSHFQRVLSTHWWAAEQIVAEALGKPANEIWPSRYLAPRAKAQARTVKIKVTSSGRIRKQQQRTQVAKTLGISPATLSQVLNGSGEYGKGTASTARVADKVIHTVGADAILTS</sequence>
<comment type="caution">
    <text evidence="6">The sequence shown here is derived from an EMBL/GenBank/DDBJ whole genome shotgun (WGS) entry which is preliminary data.</text>
</comment>
<dbReference type="InterPro" id="IPR010982">
    <property type="entry name" value="Lambda_DNA-bd_dom_sf"/>
</dbReference>
<dbReference type="Pfam" id="PF13693">
    <property type="entry name" value="HTH_35"/>
    <property type="match status" value="1"/>
</dbReference>
<keyword evidence="4" id="KW-0804">Transcription</keyword>
<comment type="similarity">
    <text evidence="1">Belongs to the ner transcriptional regulatory family.</text>
</comment>
<dbReference type="Proteomes" id="UP001148932">
    <property type="component" value="Unassembled WGS sequence"/>
</dbReference>
<name>A0ABT5RWS9_9BURK</name>
<protein>
    <submittedName>
        <fullName evidence="6">Helix-turn-helix domain-containing protein</fullName>
    </submittedName>
</protein>
<evidence type="ECO:0000313" key="7">
    <source>
        <dbReference type="Proteomes" id="UP001148932"/>
    </source>
</evidence>
<keyword evidence="3" id="KW-0238">DNA-binding</keyword>
<dbReference type="SUPFAM" id="SSF47413">
    <property type="entry name" value="lambda repressor-like DNA-binding domains"/>
    <property type="match status" value="1"/>
</dbReference>
<gene>
    <name evidence="6" type="ORF">OIN59_12010</name>
</gene>
<reference evidence="6" key="1">
    <citation type="submission" date="2022-10" db="EMBL/GenBank/DDBJ databases">
        <title>Description of microaerobic benzene degrading bacteria.</title>
        <authorList>
            <person name="Bedics A."/>
            <person name="Tancsics A."/>
            <person name="Banerjee S."/>
        </authorList>
    </citation>
    <scope>NUCLEOTIDE SEQUENCE</scope>
    <source>
        <strain evidence="6">D2M1</strain>
    </source>
</reference>
<proteinExistence type="inferred from homology"/>
<keyword evidence="7" id="KW-1185">Reference proteome</keyword>
<evidence type="ECO:0000256" key="1">
    <source>
        <dbReference type="ARBA" id="ARBA00006157"/>
    </source>
</evidence>
<evidence type="ECO:0000256" key="4">
    <source>
        <dbReference type="ARBA" id="ARBA00023163"/>
    </source>
</evidence>
<evidence type="ECO:0000256" key="3">
    <source>
        <dbReference type="ARBA" id="ARBA00023125"/>
    </source>
</evidence>
<organism evidence="6 7">
    <name type="scientific">Acidovorax benzenivorans</name>
    <dbReference type="NCBI Taxonomy" id="2987520"/>
    <lineage>
        <taxon>Bacteria</taxon>
        <taxon>Pseudomonadati</taxon>
        <taxon>Pseudomonadota</taxon>
        <taxon>Betaproteobacteria</taxon>
        <taxon>Burkholderiales</taxon>
        <taxon>Comamonadaceae</taxon>
        <taxon>Acidovorax</taxon>
    </lineage>
</organism>
<evidence type="ECO:0000256" key="2">
    <source>
        <dbReference type="ARBA" id="ARBA00023015"/>
    </source>
</evidence>
<dbReference type="EMBL" id="JAPCKI010000005">
    <property type="protein sequence ID" value="MDD2178160.1"/>
    <property type="molecule type" value="Genomic_DNA"/>
</dbReference>
<accession>A0ABT5RWS9</accession>
<dbReference type="Gene3D" id="1.10.260.40">
    <property type="entry name" value="lambda repressor-like DNA-binding domains"/>
    <property type="match status" value="1"/>
</dbReference>
<dbReference type="InterPro" id="IPR038722">
    <property type="entry name" value="Ner_HTH_dom"/>
</dbReference>
<keyword evidence="2" id="KW-0805">Transcription regulation</keyword>
<evidence type="ECO:0000313" key="6">
    <source>
        <dbReference type="EMBL" id="MDD2178160.1"/>
    </source>
</evidence>